<dbReference type="SUPFAM" id="SSF109604">
    <property type="entry name" value="HD-domain/PDEase-like"/>
    <property type="match status" value="1"/>
</dbReference>
<dbReference type="SUPFAM" id="SSF52172">
    <property type="entry name" value="CheY-like"/>
    <property type="match status" value="1"/>
</dbReference>
<dbReference type="CDD" id="cd00077">
    <property type="entry name" value="HDc"/>
    <property type="match status" value="1"/>
</dbReference>
<evidence type="ECO:0000256" key="3">
    <source>
        <dbReference type="PROSITE-ProRule" id="PRU00169"/>
    </source>
</evidence>
<feature type="domain" description="HD" evidence="5">
    <location>
        <begin position="117"/>
        <end position="240"/>
    </location>
</feature>
<evidence type="ECO:0000313" key="8">
    <source>
        <dbReference type="Proteomes" id="UP000182321"/>
    </source>
</evidence>
<dbReference type="InterPro" id="IPR006674">
    <property type="entry name" value="HD_domain"/>
</dbReference>
<feature type="domain" description="HD-GYP" evidence="6">
    <location>
        <begin position="95"/>
        <end position="291"/>
    </location>
</feature>
<evidence type="ECO:0000256" key="1">
    <source>
        <dbReference type="ARBA" id="ARBA00018672"/>
    </source>
</evidence>
<proteinExistence type="predicted"/>
<comment type="function">
    <text evidence="2">May play the central regulatory role in sporulation. It may be an element of the effector pathway responsible for the activation of sporulation genes in response to nutritional stress. Spo0A may act in concert with spo0H (a sigma factor) to control the expression of some genes that are critical to the sporulation process.</text>
</comment>
<dbReference type="RefSeq" id="WP_074791849.1">
    <property type="nucleotide sequence ID" value="NZ_FNZX01000015.1"/>
</dbReference>
<dbReference type="PROSITE" id="PS50110">
    <property type="entry name" value="RESPONSE_REGULATORY"/>
    <property type="match status" value="1"/>
</dbReference>
<dbReference type="InterPro" id="IPR011006">
    <property type="entry name" value="CheY-like_superfamily"/>
</dbReference>
<protein>
    <recommendedName>
        <fullName evidence="1">Stage 0 sporulation protein A homolog</fullName>
    </recommendedName>
</protein>
<dbReference type="GO" id="GO:0000160">
    <property type="term" value="P:phosphorelay signal transduction system"/>
    <property type="evidence" value="ECO:0007669"/>
    <property type="project" value="InterPro"/>
</dbReference>
<dbReference type="InterPro" id="IPR001789">
    <property type="entry name" value="Sig_transdc_resp-reg_receiver"/>
</dbReference>
<dbReference type="InterPro" id="IPR052020">
    <property type="entry name" value="Cyclic_di-GMP/3'3'-cGAMP_PDE"/>
</dbReference>
<reference evidence="8" key="1">
    <citation type="submission" date="2016-10" db="EMBL/GenBank/DDBJ databases">
        <authorList>
            <person name="Varghese N."/>
        </authorList>
    </citation>
    <scope>NUCLEOTIDE SEQUENCE [LARGE SCALE GENOMIC DNA]</scope>
    <source>
        <strain evidence="8">ACV-9</strain>
    </source>
</reference>
<sequence>MRYINMSQIEPGMKLGSEVFDSYGRVLLGGKAELTQEYIDRLTSLGFDGLYISDELSKDIEVEPIISPVLRGKGIDCVRRQDIDGCMIVAKEMVEEILSKASITIDMNDLRETDDYTYSHSVNVALYCAIIGLSLHYDEKALEELALAGLLHDLGKMSIPSEILNKEGRLTQEEYQIMKSHAQMSYDILKERWDVTPNVKVAVLFHHENVDGSGYPRGITAEDMTDYTKIIHVADVFDALLSKRPYKNPYSAYEVSEYMMGACGIMFDRDVVMALLKHVPLYPKGTEMIMSDGRHCIIVENSDFHNLRPIIRLMDGTTIDLTDKDYLNITLVAAASADSFSRESEEERNVMIQAYERYKVMVVDDMMTNLQMARGILEYFYDLTLLKNGNQALKYLEKNEPVDAIVMDVDMPGLDGVETARRIREQLHLEIPILFVTALNDSETVKRCREVGASGYIVRPFQPTFIKSELKRIITGRGDAE</sequence>
<evidence type="ECO:0000259" key="5">
    <source>
        <dbReference type="PROSITE" id="PS51831"/>
    </source>
</evidence>
<dbReference type="AlphaFoldDB" id="A0A1H7L895"/>
<gene>
    <name evidence="7" type="ORF">SAMN02910377_02256</name>
</gene>
<dbReference type="Pfam" id="PF13487">
    <property type="entry name" value="HD_5"/>
    <property type="match status" value="1"/>
</dbReference>
<dbReference type="PROSITE" id="PS51832">
    <property type="entry name" value="HD_GYP"/>
    <property type="match status" value="1"/>
</dbReference>
<dbReference type="SMART" id="SM00471">
    <property type="entry name" value="HDc"/>
    <property type="match status" value="1"/>
</dbReference>
<feature type="domain" description="Response regulatory" evidence="4">
    <location>
        <begin position="359"/>
        <end position="474"/>
    </location>
</feature>
<evidence type="ECO:0000313" key="7">
    <source>
        <dbReference type="EMBL" id="SEK95040.1"/>
    </source>
</evidence>
<accession>A0A1H7L895</accession>
<organism evidence="7 8">
    <name type="scientific">Pseudobutyrivibrio ruminis</name>
    <dbReference type="NCBI Taxonomy" id="46206"/>
    <lineage>
        <taxon>Bacteria</taxon>
        <taxon>Bacillati</taxon>
        <taxon>Bacillota</taxon>
        <taxon>Clostridia</taxon>
        <taxon>Lachnospirales</taxon>
        <taxon>Lachnospiraceae</taxon>
        <taxon>Pseudobutyrivibrio</taxon>
    </lineage>
</organism>
<dbReference type="SMART" id="SM00448">
    <property type="entry name" value="REC"/>
    <property type="match status" value="1"/>
</dbReference>
<dbReference type="Gene3D" id="1.10.3210.10">
    <property type="entry name" value="Hypothetical protein af1432"/>
    <property type="match status" value="1"/>
</dbReference>
<dbReference type="Pfam" id="PF00072">
    <property type="entry name" value="Response_reg"/>
    <property type="match status" value="1"/>
</dbReference>
<dbReference type="Proteomes" id="UP000182321">
    <property type="component" value="Unassembled WGS sequence"/>
</dbReference>
<dbReference type="CDD" id="cd17546">
    <property type="entry name" value="REC_hyHK_CKI1_RcsC-like"/>
    <property type="match status" value="1"/>
</dbReference>
<dbReference type="EMBL" id="FNZX01000015">
    <property type="protein sequence ID" value="SEK95040.1"/>
    <property type="molecule type" value="Genomic_DNA"/>
</dbReference>
<dbReference type="PANTHER" id="PTHR45228:SF4">
    <property type="entry name" value="LIPOPROTEIN"/>
    <property type="match status" value="1"/>
</dbReference>
<dbReference type="InterPro" id="IPR037522">
    <property type="entry name" value="HD_GYP_dom"/>
</dbReference>
<dbReference type="InterPro" id="IPR003607">
    <property type="entry name" value="HD/PDEase_dom"/>
</dbReference>
<evidence type="ECO:0000259" key="6">
    <source>
        <dbReference type="PROSITE" id="PS51832"/>
    </source>
</evidence>
<feature type="modified residue" description="4-aspartylphosphate" evidence="3">
    <location>
        <position position="408"/>
    </location>
</feature>
<dbReference type="Gene3D" id="3.40.50.2300">
    <property type="match status" value="1"/>
</dbReference>
<dbReference type="PROSITE" id="PS51831">
    <property type="entry name" value="HD"/>
    <property type="match status" value="1"/>
</dbReference>
<name>A0A1H7L895_9FIRM</name>
<dbReference type="PANTHER" id="PTHR45228">
    <property type="entry name" value="CYCLIC DI-GMP PHOSPHODIESTERASE TM_0186-RELATED"/>
    <property type="match status" value="1"/>
</dbReference>
<keyword evidence="3" id="KW-0597">Phosphoprotein</keyword>
<keyword evidence="8" id="KW-1185">Reference proteome</keyword>
<evidence type="ECO:0000256" key="2">
    <source>
        <dbReference type="ARBA" id="ARBA00024867"/>
    </source>
</evidence>
<evidence type="ECO:0000259" key="4">
    <source>
        <dbReference type="PROSITE" id="PS50110"/>
    </source>
</evidence>